<evidence type="ECO:0000313" key="4">
    <source>
        <dbReference type="Proteomes" id="UP000266177"/>
    </source>
</evidence>
<sequence>MKDYRVLLFYKYVAIPDAEAFAAEHLRYCQELGIKGRILIANEGINGTLSGTVEQTERYMTDMHGHPLFEDLLFKVDDSNGHAFKKLFVRHKKELVTLRYDQKLDPNTDGGGRLSPVEFQQYLQRDDVIVLDGRSGYEYDLGHFRNAIRPDVDSFREFPDWLRDNMEQHKDKTIITYCTGGIRCEMLTAVMRKEGFEDVYQLDGGIVTYGKDPVTQGRLFDGNCYVFDERISVPINHTDENVVVGTCYHCGQPSENYINCADDTCHRQHLCCDACQAEYEGYCSEECRQHDWPPRQQPVNKAVIAHDG</sequence>
<accession>A0A3A3GPM8</accession>
<comment type="caution">
    <text evidence="3">The sequence shown here is derived from an EMBL/GenBank/DDBJ whole genome shotgun (WGS) entry which is preliminary data.</text>
</comment>
<dbReference type="OrthoDB" id="9778326at2"/>
<dbReference type="InterPro" id="IPR040503">
    <property type="entry name" value="TRHO_N"/>
</dbReference>
<name>A0A3A3GPM8_PANTH</name>
<feature type="domain" description="Rhodanese" evidence="2">
    <location>
        <begin position="124"/>
        <end position="215"/>
    </location>
</feature>
<gene>
    <name evidence="1" type="primary">trhO</name>
    <name evidence="3" type="ORF">DQX05_06695</name>
</gene>
<dbReference type="PANTHER" id="PTHR43268:SF3">
    <property type="entry name" value="RHODANESE-LIKE DOMAIN-CONTAINING PROTEIN 7-RELATED"/>
    <property type="match status" value="1"/>
</dbReference>
<dbReference type="Pfam" id="PF00581">
    <property type="entry name" value="Rhodanese"/>
    <property type="match status" value="1"/>
</dbReference>
<dbReference type="EMBL" id="QYZD01000004">
    <property type="protein sequence ID" value="RJG25152.1"/>
    <property type="molecule type" value="Genomic_DNA"/>
</dbReference>
<dbReference type="CDD" id="cd01518">
    <property type="entry name" value="RHOD_YceA"/>
    <property type="match status" value="1"/>
</dbReference>
<dbReference type="RefSeq" id="WP_119792025.1">
    <property type="nucleotide sequence ID" value="NZ_QYZD01000004.1"/>
</dbReference>
<dbReference type="GO" id="GO:0006400">
    <property type="term" value="P:tRNA modification"/>
    <property type="evidence" value="ECO:0007669"/>
    <property type="project" value="UniProtKB-UniRule"/>
</dbReference>
<proteinExistence type="inferred from homology"/>
<dbReference type="InterPro" id="IPR022111">
    <property type="entry name" value="Rhodanese_C"/>
</dbReference>
<comment type="function">
    <text evidence="1">Catalyzes oxygen-dependent 5-hydroxyuridine (ho5U) modification at position 34 in tRNAs.</text>
</comment>
<dbReference type="SMART" id="SM00450">
    <property type="entry name" value="RHOD"/>
    <property type="match status" value="1"/>
</dbReference>
<dbReference type="PANTHER" id="PTHR43268">
    <property type="entry name" value="THIOSULFATE SULFURTRANSFERASE/RHODANESE-LIKE DOMAIN-CONTAINING PROTEIN 2"/>
    <property type="match status" value="1"/>
</dbReference>
<dbReference type="Gene3D" id="3.40.250.10">
    <property type="entry name" value="Rhodanese-like domain"/>
    <property type="match status" value="1"/>
</dbReference>
<protein>
    <recommendedName>
        <fullName evidence="1">tRNA uridine(34) hydroxylase</fullName>
        <ecNumber evidence="1">1.14.-.-</ecNumber>
    </recommendedName>
    <alternativeName>
        <fullName evidence="1">tRNA hydroxylation protein O</fullName>
    </alternativeName>
</protein>
<comment type="catalytic activity">
    <reaction evidence="1">
        <text>uridine(34) in tRNA + AH2 + O2 = 5-hydroxyuridine(34) in tRNA + A + H2O</text>
        <dbReference type="Rhea" id="RHEA:64224"/>
        <dbReference type="Rhea" id="RHEA-COMP:11727"/>
        <dbReference type="Rhea" id="RHEA-COMP:13381"/>
        <dbReference type="ChEBI" id="CHEBI:13193"/>
        <dbReference type="ChEBI" id="CHEBI:15377"/>
        <dbReference type="ChEBI" id="CHEBI:15379"/>
        <dbReference type="ChEBI" id="CHEBI:17499"/>
        <dbReference type="ChEBI" id="CHEBI:65315"/>
        <dbReference type="ChEBI" id="CHEBI:136877"/>
    </reaction>
</comment>
<evidence type="ECO:0000256" key="1">
    <source>
        <dbReference type="HAMAP-Rule" id="MF_00469"/>
    </source>
</evidence>
<dbReference type="Pfam" id="PF17773">
    <property type="entry name" value="UPF0176_N"/>
    <property type="match status" value="1"/>
</dbReference>
<keyword evidence="1" id="KW-0560">Oxidoreductase</keyword>
<dbReference type="SUPFAM" id="SSF52821">
    <property type="entry name" value="Rhodanese/Cell cycle control phosphatase"/>
    <property type="match status" value="1"/>
</dbReference>
<dbReference type="GO" id="GO:0016705">
    <property type="term" value="F:oxidoreductase activity, acting on paired donors, with incorporation or reduction of molecular oxygen"/>
    <property type="evidence" value="ECO:0007669"/>
    <property type="project" value="UniProtKB-UniRule"/>
</dbReference>
<evidence type="ECO:0000313" key="3">
    <source>
        <dbReference type="EMBL" id="RJG25152.1"/>
    </source>
</evidence>
<dbReference type="GO" id="GO:0016740">
    <property type="term" value="F:transferase activity"/>
    <property type="evidence" value="ECO:0007669"/>
    <property type="project" value="UniProtKB-KW"/>
</dbReference>
<dbReference type="NCBIfam" id="NF001135">
    <property type="entry name" value="PRK00142.1-3"/>
    <property type="match status" value="1"/>
</dbReference>
<dbReference type="PROSITE" id="PS50206">
    <property type="entry name" value="RHODANESE_3"/>
    <property type="match status" value="1"/>
</dbReference>
<dbReference type="Gene3D" id="3.30.70.100">
    <property type="match status" value="1"/>
</dbReference>
<dbReference type="HAMAP" id="MF_00469">
    <property type="entry name" value="TrhO"/>
    <property type="match status" value="1"/>
</dbReference>
<reference evidence="3 4" key="1">
    <citation type="submission" date="2018-09" db="EMBL/GenBank/DDBJ databases">
        <title>Paenibacillus SK2017-BO5.</title>
        <authorList>
            <person name="Piskunova J.V."/>
            <person name="Dubiley S.A."/>
            <person name="Severinov K.V."/>
        </authorList>
    </citation>
    <scope>NUCLEOTIDE SEQUENCE [LARGE SCALE GENOMIC DNA]</scope>
    <source>
        <strain evidence="3 4">BO5</strain>
    </source>
</reference>
<dbReference type="InterPro" id="IPR001763">
    <property type="entry name" value="Rhodanese-like_dom"/>
</dbReference>
<dbReference type="Proteomes" id="UP000266177">
    <property type="component" value="Unassembled WGS sequence"/>
</dbReference>
<dbReference type="InterPro" id="IPR020936">
    <property type="entry name" value="TrhO"/>
</dbReference>
<keyword evidence="3" id="KW-0808">Transferase</keyword>
<dbReference type="InterPro" id="IPR036873">
    <property type="entry name" value="Rhodanese-like_dom_sf"/>
</dbReference>
<organism evidence="3 4">
    <name type="scientific">Paenibacillus thiaminolyticus</name>
    <name type="common">Bacillus thiaminolyticus</name>
    <dbReference type="NCBI Taxonomy" id="49283"/>
    <lineage>
        <taxon>Bacteria</taxon>
        <taxon>Bacillati</taxon>
        <taxon>Bacillota</taxon>
        <taxon>Bacilli</taxon>
        <taxon>Bacillales</taxon>
        <taxon>Paenibacillaceae</taxon>
        <taxon>Paenibacillus</taxon>
    </lineage>
</organism>
<dbReference type="AlphaFoldDB" id="A0A3A3GPM8"/>
<dbReference type="Pfam" id="PF12368">
    <property type="entry name" value="Rhodanese_C"/>
    <property type="match status" value="1"/>
</dbReference>
<dbReference type="EC" id="1.14.-.-" evidence="1"/>
<evidence type="ECO:0000259" key="2">
    <source>
        <dbReference type="PROSITE" id="PS50206"/>
    </source>
</evidence>
<keyword evidence="1" id="KW-0819">tRNA processing</keyword>
<comment type="similarity">
    <text evidence="1">Belongs to the TrhO family.</text>
</comment>